<sequence>MRRPSLITLLICAYCILCSLDLAET</sequence>
<dbReference type="AlphaFoldDB" id="A0A485M4W0"/>
<name>A0A485M4W0_9ZZZZ</name>
<organism evidence="1">
    <name type="scientific">anaerobic digester metagenome</name>
    <dbReference type="NCBI Taxonomy" id="1263854"/>
    <lineage>
        <taxon>unclassified sequences</taxon>
        <taxon>metagenomes</taxon>
        <taxon>ecological metagenomes</taxon>
    </lineage>
</organism>
<accession>A0A485M4W0</accession>
<gene>
    <name evidence="1" type="ORF">SCFA_660036</name>
</gene>
<reference evidence="1" key="1">
    <citation type="submission" date="2019-03" db="EMBL/GenBank/DDBJ databases">
        <authorList>
            <person name="Hao L."/>
        </authorList>
    </citation>
    <scope>NUCLEOTIDE SEQUENCE</scope>
</reference>
<evidence type="ECO:0000313" key="1">
    <source>
        <dbReference type="EMBL" id="VFU17354.1"/>
    </source>
</evidence>
<proteinExistence type="predicted"/>
<dbReference type="EMBL" id="CAADRM010000132">
    <property type="protein sequence ID" value="VFU17354.1"/>
    <property type="molecule type" value="Genomic_DNA"/>
</dbReference>
<protein>
    <submittedName>
        <fullName evidence="1">Uncharacterized protein</fullName>
    </submittedName>
</protein>